<dbReference type="GO" id="GO:0000155">
    <property type="term" value="F:phosphorelay sensor kinase activity"/>
    <property type="evidence" value="ECO:0007669"/>
    <property type="project" value="InterPro"/>
</dbReference>
<organism evidence="10 11">
    <name type="scientific">Caproicibacter fermentans</name>
    <dbReference type="NCBI Taxonomy" id="2576756"/>
    <lineage>
        <taxon>Bacteria</taxon>
        <taxon>Bacillati</taxon>
        <taxon>Bacillota</taxon>
        <taxon>Clostridia</taxon>
        <taxon>Eubacteriales</taxon>
        <taxon>Acutalibacteraceae</taxon>
        <taxon>Caproicibacter</taxon>
    </lineage>
</organism>
<dbReference type="EC" id="2.7.13.3" evidence="3"/>
<dbReference type="InterPro" id="IPR036097">
    <property type="entry name" value="HisK_dim/P_sf"/>
</dbReference>
<protein>
    <recommendedName>
        <fullName evidence="3">histidine kinase</fullName>
        <ecNumber evidence="3">2.7.13.3</ecNumber>
    </recommendedName>
</protein>
<dbReference type="InterPro" id="IPR003661">
    <property type="entry name" value="HisK_dim/P_dom"/>
</dbReference>
<keyword evidence="7" id="KW-0902">Two-component regulatory system</keyword>
<keyword evidence="8" id="KW-0472">Membrane</keyword>
<keyword evidence="6 10" id="KW-0418">Kinase</keyword>
<evidence type="ECO:0000256" key="6">
    <source>
        <dbReference type="ARBA" id="ARBA00022777"/>
    </source>
</evidence>
<keyword evidence="5 10" id="KW-0808">Transferase</keyword>
<sequence length="409" mass="45294">MNFLKEKLSRHFFVEIIIFSALLLGFGVLLCFRQTEAVKEMMLAHDGVMVSSLLKQKISPDVIASAVSNTQDGGQGKELLAQLGYTEKTAVRFLPAVSGFEATAFQSVLSCTLAFIIILLVLCCIFLTKRERLYGQASKRISAFSEGDFSEHLPRSEEGTLYQLFASVDNLASALQAKGEAEYKAKEFLKNTISDISHQLKTPLAALSMYNEIILEEPDNPETITEFSKKTTAALERMEQLIQSLLKITRLDAGSIMFEKVPHQVSEVVEKAIENLTTRAVREEKQIIVNGQPSEQLTCDLQWTSEAVGNIVKNALDHTNSGGHIRISWERSPIMIRLKITDNGTGIAPEDIHHIFKRFYRSKNSKDTQGVGLGLSLAKSIVEGQGGTLSVQSVLNRGTTFTLCFLTEL</sequence>
<gene>
    <name evidence="10" type="primary">sasA_2</name>
    <name evidence="10" type="ORF">CAFE_06340</name>
</gene>
<comment type="subcellular location">
    <subcellularLocation>
        <location evidence="2">Membrane</location>
    </subcellularLocation>
</comment>
<dbReference type="Gene3D" id="1.10.287.130">
    <property type="match status" value="1"/>
</dbReference>
<dbReference type="PANTHER" id="PTHR45453">
    <property type="entry name" value="PHOSPHATE REGULON SENSOR PROTEIN PHOR"/>
    <property type="match status" value="1"/>
</dbReference>
<keyword evidence="4" id="KW-0597">Phosphoprotein</keyword>
<dbReference type="SUPFAM" id="SSF47384">
    <property type="entry name" value="Homodimeric domain of signal transducing histidine kinase"/>
    <property type="match status" value="1"/>
</dbReference>
<evidence type="ECO:0000256" key="3">
    <source>
        <dbReference type="ARBA" id="ARBA00012438"/>
    </source>
</evidence>
<dbReference type="AlphaFoldDB" id="A0A6N8HX43"/>
<evidence type="ECO:0000259" key="9">
    <source>
        <dbReference type="PROSITE" id="PS50109"/>
    </source>
</evidence>
<evidence type="ECO:0000313" key="10">
    <source>
        <dbReference type="EMBL" id="MVB09963.1"/>
    </source>
</evidence>
<evidence type="ECO:0000256" key="8">
    <source>
        <dbReference type="SAM" id="Phobius"/>
    </source>
</evidence>
<keyword evidence="8" id="KW-0812">Transmembrane</keyword>
<evidence type="ECO:0000313" key="11">
    <source>
        <dbReference type="Proteomes" id="UP000469440"/>
    </source>
</evidence>
<reference evidence="10 11" key="1">
    <citation type="submission" date="2019-09" db="EMBL/GenBank/DDBJ databases">
        <title>Genome sequence of Clostridium sp. EA1.</title>
        <authorList>
            <person name="Poehlein A."/>
            <person name="Bengelsdorf F.R."/>
            <person name="Daniel R."/>
        </authorList>
    </citation>
    <scope>NUCLEOTIDE SEQUENCE [LARGE SCALE GENOMIC DNA]</scope>
    <source>
        <strain evidence="10 11">EA1</strain>
    </source>
</reference>
<dbReference type="GO" id="GO:0004721">
    <property type="term" value="F:phosphoprotein phosphatase activity"/>
    <property type="evidence" value="ECO:0007669"/>
    <property type="project" value="TreeGrafter"/>
</dbReference>
<feature type="transmembrane region" description="Helical" evidence="8">
    <location>
        <begin position="104"/>
        <end position="127"/>
    </location>
</feature>
<dbReference type="InterPro" id="IPR004358">
    <property type="entry name" value="Sig_transdc_His_kin-like_C"/>
</dbReference>
<dbReference type="Pfam" id="PF02518">
    <property type="entry name" value="HATPase_c"/>
    <property type="match status" value="1"/>
</dbReference>
<evidence type="ECO:0000256" key="7">
    <source>
        <dbReference type="ARBA" id="ARBA00023012"/>
    </source>
</evidence>
<dbReference type="InterPro" id="IPR003594">
    <property type="entry name" value="HATPase_dom"/>
</dbReference>
<feature type="transmembrane region" description="Helical" evidence="8">
    <location>
        <begin position="12"/>
        <end position="32"/>
    </location>
</feature>
<dbReference type="SMART" id="SM00387">
    <property type="entry name" value="HATPase_c"/>
    <property type="match status" value="1"/>
</dbReference>
<dbReference type="RefSeq" id="WP_066649369.1">
    <property type="nucleotide sequence ID" value="NZ_VWXL01000014.1"/>
</dbReference>
<dbReference type="CDD" id="cd00075">
    <property type="entry name" value="HATPase"/>
    <property type="match status" value="1"/>
</dbReference>
<dbReference type="Proteomes" id="UP000469440">
    <property type="component" value="Unassembled WGS sequence"/>
</dbReference>
<dbReference type="PRINTS" id="PR00344">
    <property type="entry name" value="BCTRLSENSOR"/>
</dbReference>
<feature type="domain" description="Histidine kinase" evidence="9">
    <location>
        <begin position="195"/>
        <end position="409"/>
    </location>
</feature>
<dbReference type="OrthoDB" id="9773956at2"/>
<keyword evidence="11" id="KW-1185">Reference proteome</keyword>
<comment type="catalytic activity">
    <reaction evidence="1">
        <text>ATP + protein L-histidine = ADP + protein N-phospho-L-histidine.</text>
        <dbReference type="EC" id="2.7.13.3"/>
    </reaction>
</comment>
<comment type="caution">
    <text evidence="10">The sequence shown here is derived from an EMBL/GenBank/DDBJ whole genome shotgun (WGS) entry which is preliminary data.</text>
</comment>
<dbReference type="GO" id="GO:0005886">
    <property type="term" value="C:plasma membrane"/>
    <property type="evidence" value="ECO:0007669"/>
    <property type="project" value="TreeGrafter"/>
</dbReference>
<keyword evidence="8" id="KW-1133">Transmembrane helix</keyword>
<dbReference type="PROSITE" id="PS50109">
    <property type="entry name" value="HIS_KIN"/>
    <property type="match status" value="1"/>
</dbReference>
<dbReference type="EMBL" id="VWXL01000014">
    <property type="protein sequence ID" value="MVB09963.1"/>
    <property type="molecule type" value="Genomic_DNA"/>
</dbReference>
<dbReference type="CDD" id="cd00082">
    <property type="entry name" value="HisKA"/>
    <property type="match status" value="1"/>
</dbReference>
<dbReference type="Gene3D" id="3.30.565.10">
    <property type="entry name" value="Histidine kinase-like ATPase, C-terminal domain"/>
    <property type="match status" value="1"/>
</dbReference>
<evidence type="ECO:0000256" key="5">
    <source>
        <dbReference type="ARBA" id="ARBA00022679"/>
    </source>
</evidence>
<proteinExistence type="predicted"/>
<dbReference type="GO" id="GO:0016036">
    <property type="term" value="P:cellular response to phosphate starvation"/>
    <property type="evidence" value="ECO:0007669"/>
    <property type="project" value="TreeGrafter"/>
</dbReference>
<dbReference type="Pfam" id="PF00512">
    <property type="entry name" value="HisKA"/>
    <property type="match status" value="1"/>
</dbReference>
<evidence type="ECO:0000256" key="4">
    <source>
        <dbReference type="ARBA" id="ARBA00022553"/>
    </source>
</evidence>
<dbReference type="InterPro" id="IPR036890">
    <property type="entry name" value="HATPase_C_sf"/>
</dbReference>
<evidence type="ECO:0000256" key="1">
    <source>
        <dbReference type="ARBA" id="ARBA00000085"/>
    </source>
</evidence>
<dbReference type="PANTHER" id="PTHR45453:SF1">
    <property type="entry name" value="PHOSPHATE REGULON SENSOR PROTEIN PHOR"/>
    <property type="match status" value="1"/>
</dbReference>
<accession>A0A6N8HX43</accession>
<name>A0A6N8HX43_9FIRM</name>
<evidence type="ECO:0000256" key="2">
    <source>
        <dbReference type="ARBA" id="ARBA00004370"/>
    </source>
</evidence>
<dbReference type="SMART" id="SM00388">
    <property type="entry name" value="HisKA"/>
    <property type="match status" value="1"/>
</dbReference>
<dbReference type="InterPro" id="IPR005467">
    <property type="entry name" value="His_kinase_dom"/>
</dbReference>
<dbReference type="InterPro" id="IPR050351">
    <property type="entry name" value="BphY/WalK/GraS-like"/>
</dbReference>
<dbReference type="SUPFAM" id="SSF55874">
    <property type="entry name" value="ATPase domain of HSP90 chaperone/DNA topoisomerase II/histidine kinase"/>
    <property type="match status" value="1"/>
</dbReference>